<name>A0AAV3RUG1_LITER</name>
<gene>
    <name evidence="1" type="ORF">LIER_32646</name>
</gene>
<dbReference type="Proteomes" id="UP001454036">
    <property type="component" value="Unassembled WGS sequence"/>
</dbReference>
<dbReference type="EMBL" id="BAABME010012650">
    <property type="protein sequence ID" value="GAA0185358.1"/>
    <property type="molecule type" value="Genomic_DNA"/>
</dbReference>
<comment type="caution">
    <text evidence="1">The sequence shown here is derived from an EMBL/GenBank/DDBJ whole genome shotgun (WGS) entry which is preliminary data.</text>
</comment>
<proteinExistence type="predicted"/>
<dbReference type="AlphaFoldDB" id="A0AAV3RUG1"/>
<protein>
    <submittedName>
        <fullName evidence="1">Uncharacterized protein</fullName>
    </submittedName>
</protein>
<organism evidence="1 2">
    <name type="scientific">Lithospermum erythrorhizon</name>
    <name type="common">Purple gromwell</name>
    <name type="synonym">Lithospermum officinale var. erythrorhizon</name>
    <dbReference type="NCBI Taxonomy" id="34254"/>
    <lineage>
        <taxon>Eukaryota</taxon>
        <taxon>Viridiplantae</taxon>
        <taxon>Streptophyta</taxon>
        <taxon>Embryophyta</taxon>
        <taxon>Tracheophyta</taxon>
        <taxon>Spermatophyta</taxon>
        <taxon>Magnoliopsida</taxon>
        <taxon>eudicotyledons</taxon>
        <taxon>Gunneridae</taxon>
        <taxon>Pentapetalae</taxon>
        <taxon>asterids</taxon>
        <taxon>lamiids</taxon>
        <taxon>Boraginales</taxon>
        <taxon>Boraginaceae</taxon>
        <taxon>Boraginoideae</taxon>
        <taxon>Lithospermeae</taxon>
        <taxon>Lithospermum</taxon>
    </lineage>
</organism>
<reference evidence="1 2" key="1">
    <citation type="submission" date="2024-01" db="EMBL/GenBank/DDBJ databases">
        <title>The complete chloroplast genome sequence of Lithospermum erythrorhizon: insights into the phylogenetic relationship among Boraginaceae species and the maternal lineages of purple gromwells.</title>
        <authorList>
            <person name="Okada T."/>
            <person name="Watanabe K."/>
        </authorList>
    </citation>
    <scope>NUCLEOTIDE SEQUENCE [LARGE SCALE GENOMIC DNA]</scope>
</reference>
<evidence type="ECO:0000313" key="1">
    <source>
        <dbReference type="EMBL" id="GAA0185358.1"/>
    </source>
</evidence>
<keyword evidence="2" id="KW-1185">Reference proteome</keyword>
<sequence>MYIIGTLLNPNSNFSVSLQYAEILNELENLKIYNWCKHVIEQLKEGLNQNRKSANGDIHFLLVNYLDHMGSKSKFKKATVPTCLKWECDVYAKLQDIKKLVGYGCGISAGAVFVDPNHDEKNVNRVPTIMPFDVDNCPLHKVFSS</sequence>
<accession>A0AAV3RUG1</accession>
<evidence type="ECO:0000313" key="2">
    <source>
        <dbReference type="Proteomes" id="UP001454036"/>
    </source>
</evidence>